<keyword evidence="1" id="KW-0863">Zinc-finger</keyword>
<evidence type="ECO:0000256" key="3">
    <source>
        <dbReference type="SAM" id="MobiDB-lite"/>
    </source>
</evidence>
<name>A0A9D4FH36_DREPO</name>
<feature type="region of interest" description="Disordered" evidence="3">
    <location>
        <begin position="104"/>
        <end position="137"/>
    </location>
</feature>
<keyword evidence="1" id="KW-0479">Metal-binding</keyword>
<gene>
    <name evidence="5" type="ORF">DPMN_152361</name>
</gene>
<dbReference type="PROSITE" id="PS50158">
    <property type="entry name" value="ZF_CCHC"/>
    <property type="match status" value="1"/>
</dbReference>
<dbReference type="Gene3D" id="4.10.60.10">
    <property type="entry name" value="Zinc finger, CCHC-type"/>
    <property type="match status" value="1"/>
</dbReference>
<feature type="compositionally biased region" description="Basic and acidic residues" evidence="3">
    <location>
        <begin position="104"/>
        <end position="114"/>
    </location>
</feature>
<proteinExistence type="predicted"/>
<dbReference type="InterPro" id="IPR036875">
    <property type="entry name" value="Znf_CCHC_sf"/>
</dbReference>
<reference evidence="5" key="2">
    <citation type="submission" date="2020-11" db="EMBL/GenBank/DDBJ databases">
        <authorList>
            <person name="McCartney M.A."/>
            <person name="Auch B."/>
            <person name="Kono T."/>
            <person name="Mallez S."/>
            <person name="Becker A."/>
            <person name="Gohl D.M."/>
            <person name="Silverstein K.A.T."/>
            <person name="Koren S."/>
            <person name="Bechman K.B."/>
            <person name="Herman A."/>
            <person name="Abrahante J.E."/>
            <person name="Garbe J."/>
        </authorList>
    </citation>
    <scope>NUCLEOTIDE SEQUENCE</scope>
    <source>
        <strain evidence="5">Duluth1</strain>
        <tissue evidence="5">Whole animal</tissue>
    </source>
</reference>
<protein>
    <recommendedName>
        <fullName evidence="4">CCHC-type domain-containing protein</fullName>
    </recommendedName>
</protein>
<evidence type="ECO:0000259" key="4">
    <source>
        <dbReference type="PROSITE" id="PS50158"/>
    </source>
</evidence>
<dbReference type="GO" id="GO:0008270">
    <property type="term" value="F:zinc ion binding"/>
    <property type="evidence" value="ECO:0007669"/>
    <property type="project" value="UniProtKB-KW"/>
</dbReference>
<organism evidence="5 6">
    <name type="scientific">Dreissena polymorpha</name>
    <name type="common">Zebra mussel</name>
    <name type="synonym">Mytilus polymorpha</name>
    <dbReference type="NCBI Taxonomy" id="45954"/>
    <lineage>
        <taxon>Eukaryota</taxon>
        <taxon>Metazoa</taxon>
        <taxon>Spiralia</taxon>
        <taxon>Lophotrochozoa</taxon>
        <taxon>Mollusca</taxon>
        <taxon>Bivalvia</taxon>
        <taxon>Autobranchia</taxon>
        <taxon>Heteroconchia</taxon>
        <taxon>Euheterodonta</taxon>
        <taxon>Imparidentia</taxon>
        <taxon>Neoheterodontei</taxon>
        <taxon>Myida</taxon>
        <taxon>Dreissenoidea</taxon>
        <taxon>Dreissenidae</taxon>
        <taxon>Dreissena</taxon>
    </lineage>
</organism>
<sequence>MNLIEIRSSNRAERRSRYNARRTEYDDYDGTVSDKDEKAFAIKWEDAKKTSPRVKNEVESKREASTIKELLARIEKLEAERNSPQKRNFKKDVTCFRCQQNGHYSRECPNEEQKNAFNKAVDGNLKPLNGQGPAQRR</sequence>
<keyword evidence="2" id="KW-0175">Coiled coil</keyword>
<evidence type="ECO:0000313" key="5">
    <source>
        <dbReference type="EMBL" id="KAH3798758.1"/>
    </source>
</evidence>
<dbReference type="SUPFAM" id="SSF57756">
    <property type="entry name" value="Retrovirus zinc finger-like domains"/>
    <property type="match status" value="1"/>
</dbReference>
<dbReference type="GO" id="GO:0003676">
    <property type="term" value="F:nucleic acid binding"/>
    <property type="evidence" value="ECO:0007669"/>
    <property type="project" value="InterPro"/>
</dbReference>
<dbReference type="Proteomes" id="UP000828390">
    <property type="component" value="Unassembled WGS sequence"/>
</dbReference>
<evidence type="ECO:0000313" key="6">
    <source>
        <dbReference type="Proteomes" id="UP000828390"/>
    </source>
</evidence>
<dbReference type="Pfam" id="PF00098">
    <property type="entry name" value="zf-CCHC"/>
    <property type="match status" value="1"/>
</dbReference>
<reference evidence="5" key="1">
    <citation type="journal article" date="2019" name="bioRxiv">
        <title>The Genome of the Zebra Mussel, Dreissena polymorpha: A Resource for Invasive Species Research.</title>
        <authorList>
            <person name="McCartney M.A."/>
            <person name="Auch B."/>
            <person name="Kono T."/>
            <person name="Mallez S."/>
            <person name="Zhang Y."/>
            <person name="Obille A."/>
            <person name="Becker A."/>
            <person name="Abrahante J.E."/>
            <person name="Garbe J."/>
            <person name="Badalamenti J.P."/>
            <person name="Herman A."/>
            <person name="Mangelson H."/>
            <person name="Liachko I."/>
            <person name="Sullivan S."/>
            <person name="Sone E.D."/>
            <person name="Koren S."/>
            <person name="Silverstein K.A.T."/>
            <person name="Beckman K.B."/>
            <person name="Gohl D.M."/>
        </authorList>
    </citation>
    <scope>NUCLEOTIDE SEQUENCE</scope>
    <source>
        <strain evidence="5">Duluth1</strain>
        <tissue evidence="5">Whole animal</tissue>
    </source>
</reference>
<keyword evidence="1" id="KW-0862">Zinc</keyword>
<dbReference type="SMART" id="SM00343">
    <property type="entry name" value="ZnF_C2HC"/>
    <property type="match status" value="1"/>
</dbReference>
<comment type="caution">
    <text evidence="5">The sequence shown here is derived from an EMBL/GenBank/DDBJ whole genome shotgun (WGS) entry which is preliminary data.</text>
</comment>
<keyword evidence="6" id="KW-1185">Reference proteome</keyword>
<feature type="domain" description="CCHC-type" evidence="4">
    <location>
        <begin position="95"/>
        <end position="110"/>
    </location>
</feature>
<dbReference type="InterPro" id="IPR001878">
    <property type="entry name" value="Znf_CCHC"/>
</dbReference>
<accession>A0A9D4FH36</accession>
<dbReference type="AlphaFoldDB" id="A0A9D4FH36"/>
<dbReference type="EMBL" id="JAIWYP010000007">
    <property type="protein sequence ID" value="KAH3798758.1"/>
    <property type="molecule type" value="Genomic_DNA"/>
</dbReference>
<evidence type="ECO:0000256" key="1">
    <source>
        <dbReference type="PROSITE-ProRule" id="PRU00047"/>
    </source>
</evidence>
<feature type="coiled-coil region" evidence="2">
    <location>
        <begin position="60"/>
        <end position="87"/>
    </location>
</feature>
<evidence type="ECO:0000256" key="2">
    <source>
        <dbReference type="SAM" id="Coils"/>
    </source>
</evidence>